<comment type="caution">
    <text evidence="1">The sequence shown here is derived from an EMBL/GenBank/DDBJ whole genome shotgun (WGS) entry which is preliminary data.</text>
</comment>
<organism evidence="1 2">
    <name type="scientific">Brachybacterium sacelli</name>
    <dbReference type="NCBI Taxonomy" id="173364"/>
    <lineage>
        <taxon>Bacteria</taxon>
        <taxon>Bacillati</taxon>
        <taxon>Actinomycetota</taxon>
        <taxon>Actinomycetes</taxon>
        <taxon>Micrococcales</taxon>
        <taxon>Dermabacteraceae</taxon>
        <taxon>Brachybacterium</taxon>
    </lineage>
</organism>
<dbReference type="RefSeq" id="WP_209897984.1">
    <property type="nucleotide sequence ID" value="NZ_BAAAJW010000006.1"/>
</dbReference>
<dbReference type="Gene3D" id="3.40.960.10">
    <property type="entry name" value="VSR Endonuclease"/>
    <property type="match status" value="1"/>
</dbReference>
<dbReference type="EMBL" id="JAGIOD010000001">
    <property type="protein sequence ID" value="MBP2380248.1"/>
    <property type="molecule type" value="Genomic_DNA"/>
</dbReference>
<protein>
    <recommendedName>
        <fullName evidence="3">DUF559 domain-containing protein</fullName>
    </recommendedName>
</protein>
<keyword evidence="2" id="KW-1185">Reference proteome</keyword>
<sequence>MRASPLPSRALLSRGEWRTLGVSTSRMAGDDLVTVFPRFLTPAAEPATLNEMCRVLQQHVLPGAVISHTTAALLYGIPIPWWEDREIGLLADGAARSGARHLVIPSTLPVPEKPGAAPSEPRRFERLTTPPLLQCRVEAASPHRAGPHVVVHRKAPSPTFTLGGLKLSHPNVVLLELATSLEHDEIVIALDAFEKRRPRFPFRGVTLERLARELARCDGMPGIPALRRALLDARPNTDSPGETRTRLLLRRAGFPEPALNLRVMDPDTGRPRYIDLAYPELRIGVEYDGDGHRVTKDQWRQDQGRQDTLESAGWMIRRLTSWDIAKPERFLSALRRSFLAVGALAPSARNWTGIAAEKLARPLRRP</sequence>
<evidence type="ECO:0000313" key="2">
    <source>
        <dbReference type="Proteomes" id="UP001519290"/>
    </source>
</evidence>
<accession>A0ABS4WVL8</accession>
<reference evidence="1 2" key="1">
    <citation type="submission" date="2021-03" db="EMBL/GenBank/DDBJ databases">
        <title>Sequencing the genomes of 1000 actinobacteria strains.</title>
        <authorList>
            <person name="Klenk H.-P."/>
        </authorList>
    </citation>
    <scope>NUCLEOTIDE SEQUENCE [LARGE SCALE GENOMIC DNA]</scope>
    <source>
        <strain evidence="1 2">DSM 14566</strain>
    </source>
</reference>
<dbReference type="InterPro" id="IPR011335">
    <property type="entry name" value="Restrct_endonuc-II-like"/>
</dbReference>
<dbReference type="Proteomes" id="UP001519290">
    <property type="component" value="Unassembled WGS sequence"/>
</dbReference>
<evidence type="ECO:0008006" key="3">
    <source>
        <dbReference type="Google" id="ProtNLM"/>
    </source>
</evidence>
<gene>
    <name evidence="1" type="ORF">JOF43_000205</name>
</gene>
<evidence type="ECO:0000313" key="1">
    <source>
        <dbReference type="EMBL" id="MBP2380248.1"/>
    </source>
</evidence>
<dbReference type="SUPFAM" id="SSF52980">
    <property type="entry name" value="Restriction endonuclease-like"/>
    <property type="match status" value="1"/>
</dbReference>
<proteinExistence type="predicted"/>
<name>A0ABS4WVL8_9MICO</name>